<reference evidence="7" key="1">
    <citation type="journal article" date="2019" name="Int. J. Syst. Evol. Microbiol.">
        <title>The Global Catalogue of Microorganisms (GCM) 10K type strain sequencing project: providing services to taxonomists for standard genome sequencing and annotation.</title>
        <authorList>
            <consortium name="The Broad Institute Genomics Platform"/>
            <consortium name="The Broad Institute Genome Sequencing Center for Infectious Disease"/>
            <person name="Wu L."/>
            <person name="Ma J."/>
        </authorList>
    </citation>
    <scope>NUCLEOTIDE SEQUENCE [LARGE SCALE GENOMIC DNA]</scope>
    <source>
        <strain evidence="7">NBRC 102407</strain>
    </source>
</reference>
<dbReference type="RefSeq" id="WP_153161176.1">
    <property type="nucleotide sequence ID" value="NZ_BSPX01000010.1"/>
</dbReference>
<feature type="chain" id="PRO_5044911762" description="Lipopolysaccharide export system protein LptA" evidence="4">
    <location>
        <begin position="24"/>
        <end position="186"/>
    </location>
</feature>
<comment type="function">
    <text evidence="4">Involved in the assembly of lipopolysaccharide (LPS). Required for the translocation of LPS from the inner membrane to the outer membrane.</text>
</comment>
<keyword evidence="7" id="KW-1185">Reference proteome</keyword>
<organism evidence="6 7">
    <name type="scientific">Zoogloea oryzae</name>
    <dbReference type="NCBI Taxonomy" id="310767"/>
    <lineage>
        <taxon>Bacteria</taxon>
        <taxon>Pseudomonadati</taxon>
        <taxon>Pseudomonadota</taxon>
        <taxon>Betaproteobacteria</taxon>
        <taxon>Rhodocyclales</taxon>
        <taxon>Zoogloeaceae</taxon>
        <taxon>Zoogloea</taxon>
    </lineage>
</organism>
<evidence type="ECO:0000313" key="7">
    <source>
        <dbReference type="Proteomes" id="UP001157167"/>
    </source>
</evidence>
<dbReference type="EMBL" id="BSPX01000010">
    <property type="protein sequence ID" value="GLT21556.1"/>
    <property type="molecule type" value="Genomic_DNA"/>
</dbReference>
<feature type="domain" description="Organic solvent tolerance-like N-terminal" evidence="5">
    <location>
        <begin position="38"/>
        <end position="151"/>
    </location>
</feature>
<dbReference type="InterPro" id="IPR014340">
    <property type="entry name" value="LptA"/>
</dbReference>
<comment type="similarity">
    <text evidence="4">Belongs to the LptA family.</text>
</comment>
<comment type="subunit">
    <text evidence="4">Component of the lipopolysaccharide transport and assembly complex.</text>
</comment>
<dbReference type="Gene3D" id="2.60.450.10">
    <property type="entry name" value="Lipopolysaccharide (LPS) transport protein A like domain"/>
    <property type="match status" value="1"/>
</dbReference>
<dbReference type="Pfam" id="PF03968">
    <property type="entry name" value="LptD_N"/>
    <property type="match status" value="1"/>
</dbReference>
<dbReference type="Proteomes" id="UP001157167">
    <property type="component" value="Unassembled WGS sequence"/>
</dbReference>
<sequence precursor="true">MKPFFRLHAHLAPLIAIATLALAAPAHAEKADRGKPVNIEADKVTVDDKNKIHIFEGHVVLTQGTLTIRSDKLVVSQDQEGYQRGIATGGDGGLARFRQKREGKNEWVDGEGERIEHDARSELSQFFLRARVKSGEDEVRGQYIQFNGVTETYLVTNGPNATTLPSQQGRVQVTIQPKKKDGATNP</sequence>
<gene>
    <name evidence="4 6" type="primary">lptA</name>
    <name evidence="6" type="ORF">GCM10007933_10080</name>
</gene>
<comment type="subcellular location">
    <subcellularLocation>
        <location evidence="4">Periplasm</location>
    </subcellularLocation>
</comment>
<evidence type="ECO:0000256" key="2">
    <source>
        <dbReference type="ARBA" id="ARBA00022729"/>
    </source>
</evidence>
<dbReference type="NCBIfam" id="TIGR03002">
    <property type="entry name" value="outer_YhbN_LptA"/>
    <property type="match status" value="1"/>
</dbReference>
<dbReference type="HAMAP" id="MF_01914">
    <property type="entry name" value="LPS_assembly_LptA"/>
    <property type="match status" value="1"/>
</dbReference>
<proteinExistence type="inferred from homology"/>
<comment type="caution">
    <text evidence="6">The sequence shown here is derived from an EMBL/GenBank/DDBJ whole genome shotgun (WGS) entry which is preliminary data.</text>
</comment>
<evidence type="ECO:0000256" key="1">
    <source>
        <dbReference type="ARBA" id="ARBA00022448"/>
    </source>
</evidence>
<dbReference type="InterPro" id="IPR005653">
    <property type="entry name" value="OstA-like_N"/>
</dbReference>
<accession>A0ABQ6F9V6</accession>
<protein>
    <recommendedName>
        <fullName evidence="4">Lipopolysaccharide export system protein LptA</fullName>
    </recommendedName>
</protein>
<evidence type="ECO:0000256" key="4">
    <source>
        <dbReference type="HAMAP-Rule" id="MF_01914"/>
    </source>
</evidence>
<keyword evidence="3 4" id="KW-0574">Periplasm</keyword>
<dbReference type="InterPro" id="IPR052037">
    <property type="entry name" value="LPS_export_LptA"/>
</dbReference>
<evidence type="ECO:0000256" key="3">
    <source>
        <dbReference type="ARBA" id="ARBA00022764"/>
    </source>
</evidence>
<feature type="signal peptide" evidence="4">
    <location>
        <begin position="1"/>
        <end position="23"/>
    </location>
</feature>
<dbReference type="PANTHER" id="PTHR36504:SF1">
    <property type="entry name" value="LIPOPOLYSACCHARIDE EXPORT SYSTEM PROTEIN LPTA"/>
    <property type="match status" value="1"/>
</dbReference>
<keyword evidence="2 4" id="KW-0732">Signal</keyword>
<evidence type="ECO:0000313" key="6">
    <source>
        <dbReference type="EMBL" id="GLT21556.1"/>
    </source>
</evidence>
<dbReference type="PANTHER" id="PTHR36504">
    <property type="entry name" value="LIPOPOLYSACCHARIDE EXPORT SYSTEM PROTEIN LPTA"/>
    <property type="match status" value="1"/>
</dbReference>
<name>A0ABQ6F9V6_9RHOO</name>
<evidence type="ECO:0000259" key="5">
    <source>
        <dbReference type="Pfam" id="PF03968"/>
    </source>
</evidence>
<keyword evidence="1 4" id="KW-0813">Transport</keyword>